<evidence type="ECO:0000313" key="7">
    <source>
        <dbReference type="EMBL" id="TDQ05310.1"/>
    </source>
</evidence>
<evidence type="ECO:0000313" key="8">
    <source>
        <dbReference type="Proteomes" id="UP000295444"/>
    </source>
</evidence>
<dbReference type="PANTHER" id="PTHR23527">
    <property type="entry name" value="BLL3282 PROTEIN"/>
    <property type="match status" value="1"/>
</dbReference>
<dbReference type="EMBL" id="SNXZ01000001">
    <property type="protein sequence ID" value="TDQ05310.1"/>
    <property type="molecule type" value="Genomic_DNA"/>
</dbReference>
<dbReference type="InterPro" id="IPR052952">
    <property type="entry name" value="MFS-Transporter"/>
</dbReference>
<evidence type="ECO:0000259" key="6">
    <source>
        <dbReference type="PROSITE" id="PS50850"/>
    </source>
</evidence>
<name>A0A4R6SP08_LABRH</name>
<dbReference type="OrthoDB" id="8628659at2"/>
<dbReference type="PANTHER" id="PTHR23527:SF1">
    <property type="entry name" value="BLL3282 PROTEIN"/>
    <property type="match status" value="1"/>
</dbReference>
<feature type="transmembrane region" description="Helical" evidence="5">
    <location>
        <begin position="243"/>
        <end position="263"/>
    </location>
</feature>
<dbReference type="InterPro" id="IPR020846">
    <property type="entry name" value="MFS_dom"/>
</dbReference>
<dbReference type="Gene3D" id="1.20.1250.20">
    <property type="entry name" value="MFS general substrate transporter like domains"/>
    <property type="match status" value="2"/>
</dbReference>
<dbReference type="SUPFAM" id="SSF103473">
    <property type="entry name" value="MFS general substrate transporter"/>
    <property type="match status" value="1"/>
</dbReference>
<feature type="transmembrane region" description="Helical" evidence="5">
    <location>
        <begin position="73"/>
        <end position="96"/>
    </location>
</feature>
<dbReference type="GO" id="GO:0005886">
    <property type="term" value="C:plasma membrane"/>
    <property type="evidence" value="ECO:0007669"/>
    <property type="project" value="UniProtKB-SubCell"/>
</dbReference>
<comment type="caution">
    <text evidence="7">The sequence shown here is derived from an EMBL/GenBank/DDBJ whole genome shotgun (WGS) entry which is preliminary data.</text>
</comment>
<keyword evidence="3 5" id="KW-1133">Transmembrane helix</keyword>
<dbReference type="GO" id="GO:0022857">
    <property type="term" value="F:transmembrane transporter activity"/>
    <property type="evidence" value="ECO:0007669"/>
    <property type="project" value="InterPro"/>
</dbReference>
<evidence type="ECO:0000256" key="3">
    <source>
        <dbReference type="ARBA" id="ARBA00022989"/>
    </source>
</evidence>
<feature type="transmembrane region" description="Helical" evidence="5">
    <location>
        <begin position="102"/>
        <end position="126"/>
    </location>
</feature>
<evidence type="ECO:0000256" key="1">
    <source>
        <dbReference type="ARBA" id="ARBA00004651"/>
    </source>
</evidence>
<keyword evidence="8" id="KW-1185">Reference proteome</keyword>
<protein>
    <submittedName>
        <fullName evidence="7">Sugar phosphate permease</fullName>
    </submittedName>
</protein>
<gene>
    <name evidence="7" type="ORF">EV186_1011280</name>
</gene>
<evidence type="ECO:0000256" key="2">
    <source>
        <dbReference type="ARBA" id="ARBA00022692"/>
    </source>
</evidence>
<dbReference type="InterPro" id="IPR011701">
    <property type="entry name" value="MFS"/>
</dbReference>
<sequence length="393" mass="40797">MGGRRWWILGVAVLAQATVSAFTYGLPFVLPQLQADEHLSLTGASTVAVTPVLGLLAGLIAWGAAADRYGERIVLTSGMVGTGAFGLLALACHQLVLLGACLALGGLFSAAISAASGRAVLGWFSVKERGLAMGIRQTCTPLGIGLASLTMPPLAAHHGFRAAIAFPAILSLAVAVLVVTIVIDPPRPPAKTVEHTRSPYRHATLWRVHAASALLVAPQFFASTFALTYLVSRWHWSPVATGQVLAAVAVAAAGGRIAAGIWSDRVGSRMRPMRMIAVAAVLVVLAWALGDWLGWWLAVVALVAALIVTVTDNGLGFVATAEMAGPYWAGRALGVQNTGQNAVALLTPPMFAALITAYGYPIALLVCALFPLAGVALIPVRSESLEPLAVTRT</sequence>
<reference evidence="7 8" key="1">
    <citation type="submission" date="2019-03" db="EMBL/GenBank/DDBJ databases">
        <title>Genomic Encyclopedia of Type Strains, Phase IV (KMG-IV): sequencing the most valuable type-strain genomes for metagenomic binning, comparative biology and taxonomic classification.</title>
        <authorList>
            <person name="Goeker M."/>
        </authorList>
    </citation>
    <scope>NUCLEOTIDE SEQUENCE [LARGE SCALE GENOMIC DNA]</scope>
    <source>
        <strain evidence="7 8">DSM 45361</strain>
    </source>
</reference>
<dbReference type="PROSITE" id="PS50850">
    <property type="entry name" value="MFS"/>
    <property type="match status" value="1"/>
</dbReference>
<keyword evidence="4 5" id="KW-0472">Membrane</keyword>
<dbReference type="InterPro" id="IPR036259">
    <property type="entry name" value="MFS_trans_sf"/>
</dbReference>
<feature type="transmembrane region" description="Helical" evidence="5">
    <location>
        <begin position="275"/>
        <end position="308"/>
    </location>
</feature>
<keyword evidence="2 5" id="KW-0812">Transmembrane</keyword>
<dbReference type="AlphaFoldDB" id="A0A4R6SP08"/>
<accession>A0A4R6SP08</accession>
<dbReference type="Proteomes" id="UP000295444">
    <property type="component" value="Unassembled WGS sequence"/>
</dbReference>
<dbReference type="RefSeq" id="WP_133848082.1">
    <property type="nucleotide sequence ID" value="NZ_SNXZ01000001.1"/>
</dbReference>
<feature type="transmembrane region" description="Helical" evidence="5">
    <location>
        <begin position="45"/>
        <end position="66"/>
    </location>
</feature>
<feature type="domain" description="Major facilitator superfamily (MFS) profile" evidence="6">
    <location>
        <begin position="1"/>
        <end position="386"/>
    </location>
</feature>
<evidence type="ECO:0000256" key="5">
    <source>
        <dbReference type="SAM" id="Phobius"/>
    </source>
</evidence>
<dbReference type="Pfam" id="PF07690">
    <property type="entry name" value="MFS_1"/>
    <property type="match status" value="1"/>
</dbReference>
<evidence type="ECO:0000256" key="4">
    <source>
        <dbReference type="ARBA" id="ARBA00023136"/>
    </source>
</evidence>
<comment type="subcellular location">
    <subcellularLocation>
        <location evidence="1">Cell membrane</location>
        <topology evidence="1">Multi-pass membrane protein</topology>
    </subcellularLocation>
</comment>
<feature type="transmembrane region" description="Helical" evidence="5">
    <location>
        <begin position="204"/>
        <end position="231"/>
    </location>
</feature>
<feature type="transmembrane region" description="Helical" evidence="5">
    <location>
        <begin position="162"/>
        <end position="183"/>
    </location>
</feature>
<organism evidence="7 8">
    <name type="scientific">Labedaea rhizosphaerae</name>
    <dbReference type="NCBI Taxonomy" id="598644"/>
    <lineage>
        <taxon>Bacteria</taxon>
        <taxon>Bacillati</taxon>
        <taxon>Actinomycetota</taxon>
        <taxon>Actinomycetes</taxon>
        <taxon>Pseudonocardiales</taxon>
        <taxon>Pseudonocardiaceae</taxon>
        <taxon>Labedaea</taxon>
    </lineage>
</organism>
<feature type="transmembrane region" description="Helical" evidence="5">
    <location>
        <begin position="138"/>
        <end position="156"/>
    </location>
</feature>
<proteinExistence type="predicted"/>